<feature type="chain" id="PRO_5018104355" evidence="8">
    <location>
        <begin position="24"/>
        <end position="484"/>
    </location>
</feature>
<dbReference type="GO" id="GO:0015483">
    <property type="term" value="F:long-chain fatty acid transporting porin activity"/>
    <property type="evidence" value="ECO:0007669"/>
    <property type="project" value="TreeGrafter"/>
</dbReference>
<dbReference type="SUPFAM" id="SSF56935">
    <property type="entry name" value="Porins"/>
    <property type="match status" value="1"/>
</dbReference>
<name>A0A3P1ZYZ9_9NEIS</name>
<organism evidence="9 10">
    <name type="scientific">Conchiformibius steedae</name>
    <dbReference type="NCBI Taxonomy" id="153493"/>
    <lineage>
        <taxon>Bacteria</taxon>
        <taxon>Pseudomonadati</taxon>
        <taxon>Pseudomonadota</taxon>
        <taxon>Betaproteobacteria</taxon>
        <taxon>Neisseriales</taxon>
        <taxon>Neisseriaceae</taxon>
        <taxon>Conchiformibius</taxon>
    </lineage>
</organism>
<accession>A0A3P1ZYZ9</accession>
<evidence type="ECO:0000256" key="2">
    <source>
        <dbReference type="ARBA" id="ARBA00008163"/>
    </source>
</evidence>
<feature type="signal peptide" evidence="8">
    <location>
        <begin position="1"/>
        <end position="23"/>
    </location>
</feature>
<evidence type="ECO:0000256" key="1">
    <source>
        <dbReference type="ARBA" id="ARBA00004571"/>
    </source>
</evidence>
<keyword evidence="5 8" id="KW-0732">Signal</keyword>
<sequence length="484" mass="52477">MLSKTLKPLAWLACTLFAHQAAASGYHFGTQSVSAQSTANANGAEASDATTLFYNPAGLNHLEQHEVSAALNVVIPHIHYSDAQAQHINGKPVNGSRSGKITVAAAVAPHLYGAYKINDRLSVGVGVYTPFASGTKYDKDSVLRYNMNKLGLTTIAVESALAFRAGDKHSFGVGLIAQHSDAELRKFADWNATGAFDNAIKAAERNPNAQTHGKTDGYAEVKGKDWGFGYHLGWLFDINERARVGVNYRSHVSHTLKGKAKWHYDTDNAASVFNNHNPVPVAAGVNLPLSAVAKKAVADNGYVPEENASVKIVTPESLSVHGMYQASDKVDVFGDITWTRHSRFKTATLKFEHAKKIGGDATADHTHLSPNWRDTFKVALGASYQVSEPLQLRAGVAFDQSPVRSAESRLNTLPDGNRIWWSAGVKYNLGKRHVFDVAYSHIHINDTAMNAPRASGRDVDSKGASSAKFKNYANILGAQYTFKF</sequence>
<comment type="subcellular location">
    <subcellularLocation>
        <location evidence="1">Cell outer membrane</location>
        <topology evidence="1">Multi-pass membrane protein</topology>
    </subcellularLocation>
</comment>
<evidence type="ECO:0000256" key="4">
    <source>
        <dbReference type="ARBA" id="ARBA00022692"/>
    </source>
</evidence>
<dbReference type="InterPro" id="IPR005017">
    <property type="entry name" value="OMPP1/FadL/TodX"/>
</dbReference>
<evidence type="ECO:0000313" key="9">
    <source>
        <dbReference type="EMBL" id="RRD88374.1"/>
    </source>
</evidence>
<keyword evidence="10" id="KW-1185">Reference proteome</keyword>
<dbReference type="AlphaFoldDB" id="A0A3P1ZYZ9"/>
<evidence type="ECO:0000256" key="3">
    <source>
        <dbReference type="ARBA" id="ARBA00022452"/>
    </source>
</evidence>
<dbReference type="Gene3D" id="2.40.160.60">
    <property type="entry name" value="Outer membrane protein transport protein (OMPP1/FadL/TodX)"/>
    <property type="match status" value="1"/>
</dbReference>
<dbReference type="Pfam" id="PF03349">
    <property type="entry name" value="Toluene_X"/>
    <property type="match status" value="1"/>
</dbReference>
<keyword evidence="4" id="KW-0812">Transmembrane</keyword>
<keyword evidence="7" id="KW-0998">Cell outer membrane</keyword>
<reference evidence="9 10" key="1">
    <citation type="submission" date="2018-11" db="EMBL/GenBank/DDBJ databases">
        <title>Genomes From Bacteria Associated with the Canine Oral Cavity: a Test Case for Automated Genome-Based Taxonomic Assignment.</title>
        <authorList>
            <person name="Coil D.A."/>
            <person name="Jospin G."/>
            <person name="Darling A.E."/>
            <person name="Wallis C."/>
            <person name="Davis I.J."/>
            <person name="Harris S."/>
            <person name="Eisen J.A."/>
            <person name="Holcombe L.J."/>
            <person name="O'Flynn C."/>
        </authorList>
    </citation>
    <scope>NUCLEOTIDE SEQUENCE [LARGE SCALE GENOMIC DNA]</scope>
    <source>
        <strain evidence="9 10">COT-280</strain>
    </source>
</reference>
<gene>
    <name evidence="9" type="ORF">EII21_11360</name>
</gene>
<comment type="caution">
    <text evidence="9">The sequence shown here is derived from an EMBL/GenBank/DDBJ whole genome shotgun (WGS) entry which is preliminary data.</text>
</comment>
<proteinExistence type="inferred from homology"/>
<keyword evidence="3" id="KW-1134">Transmembrane beta strand</keyword>
<evidence type="ECO:0000256" key="7">
    <source>
        <dbReference type="ARBA" id="ARBA00023237"/>
    </source>
</evidence>
<keyword evidence="6" id="KW-0472">Membrane</keyword>
<comment type="similarity">
    <text evidence="2">Belongs to the OmpP1/FadL family.</text>
</comment>
<evidence type="ECO:0000313" key="10">
    <source>
        <dbReference type="Proteomes" id="UP000269923"/>
    </source>
</evidence>
<protein>
    <submittedName>
        <fullName evidence="9">Transporter</fullName>
    </submittedName>
</protein>
<dbReference type="RefSeq" id="WP_124796521.1">
    <property type="nucleotide sequence ID" value="NZ_RQYC01000052.1"/>
</dbReference>
<evidence type="ECO:0000256" key="6">
    <source>
        <dbReference type="ARBA" id="ARBA00023136"/>
    </source>
</evidence>
<evidence type="ECO:0000256" key="8">
    <source>
        <dbReference type="SAM" id="SignalP"/>
    </source>
</evidence>
<dbReference type="OrthoDB" id="19849at2"/>
<dbReference type="Proteomes" id="UP000269923">
    <property type="component" value="Unassembled WGS sequence"/>
</dbReference>
<dbReference type="EMBL" id="RQYC01000052">
    <property type="protein sequence ID" value="RRD88374.1"/>
    <property type="molecule type" value="Genomic_DNA"/>
</dbReference>
<dbReference type="STRING" id="1121352.GCA_000620925_01424"/>
<dbReference type="PANTHER" id="PTHR35093:SF8">
    <property type="entry name" value="OUTER MEMBRANE PROTEIN NMB0088-RELATED"/>
    <property type="match status" value="1"/>
</dbReference>
<dbReference type="PANTHER" id="PTHR35093">
    <property type="entry name" value="OUTER MEMBRANE PROTEIN NMB0088-RELATED"/>
    <property type="match status" value="1"/>
</dbReference>
<dbReference type="GO" id="GO:0009279">
    <property type="term" value="C:cell outer membrane"/>
    <property type="evidence" value="ECO:0007669"/>
    <property type="project" value="UniProtKB-SubCell"/>
</dbReference>
<evidence type="ECO:0000256" key="5">
    <source>
        <dbReference type="ARBA" id="ARBA00022729"/>
    </source>
</evidence>